<dbReference type="SUPFAM" id="SSF109604">
    <property type="entry name" value="HD-domain/PDEase-like"/>
    <property type="match status" value="1"/>
</dbReference>
<evidence type="ECO:0000256" key="5">
    <source>
        <dbReference type="ARBA" id="ARBA00012964"/>
    </source>
</evidence>
<comment type="cofactor">
    <cofactor evidence="2">
        <name>Mn(2+)</name>
        <dbReference type="ChEBI" id="CHEBI:29035"/>
    </cofactor>
</comment>
<evidence type="ECO:0000256" key="6">
    <source>
        <dbReference type="ARBA" id="ARBA00022723"/>
    </source>
</evidence>
<comment type="catalytic activity">
    <reaction evidence="1">
        <text>a 2'-deoxyribonucleoside 5'-phosphate + H2O = a 2'-deoxyribonucleoside + phosphate</text>
        <dbReference type="Rhea" id="RHEA:36167"/>
        <dbReference type="ChEBI" id="CHEBI:15377"/>
        <dbReference type="ChEBI" id="CHEBI:18274"/>
        <dbReference type="ChEBI" id="CHEBI:43474"/>
        <dbReference type="ChEBI" id="CHEBI:65317"/>
        <dbReference type="EC" id="3.1.3.89"/>
    </reaction>
</comment>
<sequence>MLFLNHTKPPGEETPLLDRLDPLLDRLEQLAWLKEVPRTGWVLRGVERPESVADHSWGTAQLCLLLAPAGVDRFRAVAMAVVHDIAEVETGDIPRRASADAQPLSTVRKEQLEEAALERLCRDGLDVPGGISPDLASVGELWREYARGETETARFVRDMNLIDMCLQAVVYERGRRYDPEENQQAFPDYPRLEEFFATSRSRFCTILGKRLFGALELRYQKILGEGHGET</sequence>
<evidence type="ECO:0000256" key="3">
    <source>
        <dbReference type="ARBA" id="ARBA00001941"/>
    </source>
</evidence>
<dbReference type="InterPro" id="IPR039356">
    <property type="entry name" value="YfbR/HDDC2"/>
</dbReference>
<dbReference type="GO" id="GO:0002953">
    <property type="term" value="F:5'-deoxynucleotidase activity"/>
    <property type="evidence" value="ECO:0007669"/>
    <property type="project" value="UniProtKB-EC"/>
</dbReference>
<organism evidence="9 10">
    <name type="scientific">Alkalispirochaeta americana</name>
    <dbReference type="NCBI Taxonomy" id="159291"/>
    <lineage>
        <taxon>Bacteria</taxon>
        <taxon>Pseudomonadati</taxon>
        <taxon>Spirochaetota</taxon>
        <taxon>Spirochaetia</taxon>
        <taxon>Spirochaetales</taxon>
        <taxon>Spirochaetaceae</taxon>
        <taxon>Alkalispirochaeta</taxon>
    </lineage>
</organism>
<dbReference type="Gene3D" id="1.10.3210.10">
    <property type="entry name" value="Hypothetical protein af1432"/>
    <property type="match status" value="1"/>
</dbReference>
<evidence type="ECO:0000259" key="8">
    <source>
        <dbReference type="SMART" id="SM00471"/>
    </source>
</evidence>
<dbReference type="EC" id="3.1.3.89" evidence="5"/>
<evidence type="ECO:0000313" key="10">
    <source>
        <dbReference type="Proteomes" id="UP000186400"/>
    </source>
</evidence>
<dbReference type="AlphaFoldDB" id="A0A1N6N8P4"/>
<dbReference type="InterPro" id="IPR003607">
    <property type="entry name" value="HD/PDEase_dom"/>
</dbReference>
<evidence type="ECO:0000256" key="2">
    <source>
        <dbReference type="ARBA" id="ARBA00001936"/>
    </source>
</evidence>
<dbReference type="GO" id="GO:0005737">
    <property type="term" value="C:cytoplasm"/>
    <property type="evidence" value="ECO:0007669"/>
    <property type="project" value="TreeGrafter"/>
</dbReference>
<evidence type="ECO:0000256" key="7">
    <source>
        <dbReference type="ARBA" id="ARBA00022801"/>
    </source>
</evidence>
<keyword evidence="7 9" id="KW-0378">Hydrolase</keyword>
<keyword evidence="6" id="KW-0479">Metal-binding</keyword>
<name>A0A1N6N8P4_9SPIO</name>
<dbReference type="GO" id="GO:0046872">
    <property type="term" value="F:metal ion binding"/>
    <property type="evidence" value="ECO:0007669"/>
    <property type="project" value="UniProtKB-KW"/>
</dbReference>
<accession>A0A1N6N8P4</accession>
<protein>
    <recommendedName>
        <fullName evidence="5">5'-deoxynucleotidase</fullName>
        <ecNumber evidence="5">3.1.3.89</ecNumber>
    </recommendedName>
</protein>
<reference evidence="9 10" key="1">
    <citation type="submission" date="2017-01" db="EMBL/GenBank/DDBJ databases">
        <authorList>
            <person name="Mah S.A."/>
            <person name="Swanson W.J."/>
            <person name="Moy G.W."/>
            <person name="Vacquier V.D."/>
        </authorList>
    </citation>
    <scope>NUCLEOTIDE SEQUENCE [LARGE SCALE GENOMIC DNA]</scope>
    <source>
        <strain evidence="9 10">ASpG1</strain>
    </source>
</reference>
<dbReference type="PANTHER" id="PTHR11845:SF13">
    <property type="entry name" value="5'-DEOXYNUCLEOTIDASE HDDC2"/>
    <property type="match status" value="1"/>
</dbReference>
<proteinExistence type="predicted"/>
<feature type="domain" description="HD/PDEase" evidence="8">
    <location>
        <begin position="48"/>
        <end position="174"/>
    </location>
</feature>
<dbReference type="EMBL" id="FTMS01000001">
    <property type="protein sequence ID" value="SIP88415.1"/>
    <property type="molecule type" value="Genomic_DNA"/>
</dbReference>
<evidence type="ECO:0000313" key="9">
    <source>
        <dbReference type="EMBL" id="SIP88415.1"/>
    </source>
</evidence>
<evidence type="ECO:0000256" key="4">
    <source>
        <dbReference type="ARBA" id="ARBA00011738"/>
    </source>
</evidence>
<dbReference type="Proteomes" id="UP000186400">
    <property type="component" value="Unassembled WGS sequence"/>
</dbReference>
<dbReference type="SMART" id="SM00471">
    <property type="entry name" value="HDc"/>
    <property type="match status" value="1"/>
</dbReference>
<evidence type="ECO:0000256" key="1">
    <source>
        <dbReference type="ARBA" id="ARBA00001638"/>
    </source>
</evidence>
<dbReference type="Pfam" id="PF13023">
    <property type="entry name" value="HD_3"/>
    <property type="match status" value="1"/>
</dbReference>
<dbReference type="PANTHER" id="PTHR11845">
    <property type="entry name" value="5'-DEOXYNUCLEOTIDASE HDDC2"/>
    <property type="match status" value="1"/>
</dbReference>
<gene>
    <name evidence="9" type="ORF">SAMN05920897_101120</name>
</gene>
<keyword evidence="10" id="KW-1185">Reference proteome</keyword>
<comment type="subunit">
    <text evidence="4">Homodimer.</text>
</comment>
<dbReference type="InterPro" id="IPR006674">
    <property type="entry name" value="HD_domain"/>
</dbReference>
<dbReference type="STRING" id="159291.SAMN05920897_101120"/>
<comment type="cofactor">
    <cofactor evidence="3">
        <name>Co(2+)</name>
        <dbReference type="ChEBI" id="CHEBI:48828"/>
    </cofactor>
</comment>